<dbReference type="eggNOG" id="COG5361">
    <property type="taxonomic scope" value="Bacteria"/>
</dbReference>
<comment type="caution">
    <text evidence="2">The sequence shown here is derived from an EMBL/GenBank/DDBJ whole genome shotgun (WGS) entry which is preliminary data.</text>
</comment>
<dbReference type="EMBL" id="ALQA01000003">
    <property type="protein sequence ID" value="EJZ12396.1"/>
    <property type="molecule type" value="Genomic_DNA"/>
</dbReference>
<feature type="domain" description="DUF1214" evidence="1">
    <location>
        <begin position="83"/>
        <end position="155"/>
    </location>
</feature>
<dbReference type="Proteomes" id="UP000006072">
    <property type="component" value="Unassembled WGS sequence"/>
</dbReference>
<organism evidence="2 3">
    <name type="scientific">Mycolicibacterium vaccae ATCC 25954</name>
    <dbReference type="NCBI Taxonomy" id="1194972"/>
    <lineage>
        <taxon>Bacteria</taxon>
        <taxon>Bacillati</taxon>
        <taxon>Actinomycetota</taxon>
        <taxon>Actinomycetes</taxon>
        <taxon>Mycobacteriales</taxon>
        <taxon>Mycobacteriaceae</taxon>
        <taxon>Mycolicibacterium</taxon>
    </lineage>
</organism>
<evidence type="ECO:0000313" key="2">
    <source>
        <dbReference type="EMBL" id="EJZ12396.1"/>
    </source>
</evidence>
<name>K0V075_MYCVA</name>
<evidence type="ECO:0000313" key="3">
    <source>
        <dbReference type="Proteomes" id="UP000006072"/>
    </source>
</evidence>
<dbReference type="InterPro" id="IPR010621">
    <property type="entry name" value="DUF1214"/>
</dbReference>
<accession>K0V075</accession>
<gene>
    <name evidence="2" type="ORF">MVAC_02289</name>
</gene>
<proteinExistence type="predicted"/>
<sequence length="356" mass="39021">MTAEAWASLVDGLASAGRHLEESTAALDPQERADGYRALLRAANNLFGRFETDPEAPELVPFNGWRQKFFLDNPDYRYWIADISGRHEYRLAGNIGDSVYQSITVYTGRGVADAAAVARIDSDGLDVDDDGEFTLTLSPDRRPSPSHLHLPAEATSVWVRYVHDRSRPADEGDCRITRCGAPDRVPVPDAAEFARDLAKLGKVLAQVPAVFELSTARDIKSPNSVRHWSAMTGGAAFTEPGIHYLRGAWELGPGEALVVEGPLVDCRHWNIVLYSRFLNSLDYRHRTVSRTGAGAHTAGGAYRFVLAARDPGIAGYDWLDTEGRNFGVFVMRFLQPCGTPELPSVRSVPIADLGPT</sequence>
<dbReference type="HOGENOM" id="CLU_054040_1_0_11"/>
<keyword evidence="3" id="KW-1185">Reference proteome</keyword>
<dbReference type="AlphaFoldDB" id="K0V075"/>
<dbReference type="PATRIC" id="fig|1194972.3.peg.465"/>
<dbReference type="RefSeq" id="WP_003928923.1">
    <property type="nucleotide sequence ID" value="NZ_JH814684.1"/>
</dbReference>
<protein>
    <recommendedName>
        <fullName evidence="1">DUF1214 domain-containing protein</fullName>
    </recommendedName>
</protein>
<dbReference type="Pfam" id="PF06742">
    <property type="entry name" value="DUF1214"/>
    <property type="match status" value="1"/>
</dbReference>
<reference evidence="2 3" key="1">
    <citation type="journal article" date="2012" name="J. Bacteriol.">
        <title>Complete Genome Sequence of Mycobacterium vaccae Type Strain ATCC 25954.</title>
        <authorList>
            <person name="Ho Y.S."/>
            <person name="Adroub S.A."/>
            <person name="Abadi M."/>
            <person name="Al Alwan B."/>
            <person name="Alkhateeb R."/>
            <person name="Gao G."/>
            <person name="Ragab A."/>
            <person name="Ali S."/>
            <person name="van Soolingen D."/>
            <person name="Bitter W."/>
            <person name="Pain A."/>
            <person name="Abdallah A.M."/>
        </authorList>
    </citation>
    <scope>NUCLEOTIDE SEQUENCE [LARGE SCALE GENOMIC DNA]</scope>
    <source>
        <strain evidence="2 3">ATCC 25954</strain>
    </source>
</reference>
<evidence type="ECO:0000259" key="1">
    <source>
        <dbReference type="Pfam" id="PF06742"/>
    </source>
</evidence>